<dbReference type="Pfam" id="PF03466">
    <property type="entry name" value="LysR_substrate"/>
    <property type="match status" value="1"/>
</dbReference>
<dbReference type="PANTHER" id="PTHR30427:SF1">
    <property type="entry name" value="TRANSCRIPTIONAL ACTIVATOR PROTEIN LYSR"/>
    <property type="match status" value="1"/>
</dbReference>
<dbReference type="RefSeq" id="WP_080854486.1">
    <property type="nucleotide sequence ID" value="NZ_LT009776.1"/>
</dbReference>
<evidence type="ECO:0000256" key="2">
    <source>
        <dbReference type="ARBA" id="ARBA00023015"/>
    </source>
</evidence>
<dbReference type="GO" id="GO:0010628">
    <property type="term" value="P:positive regulation of gene expression"/>
    <property type="evidence" value="ECO:0007669"/>
    <property type="project" value="TreeGrafter"/>
</dbReference>
<evidence type="ECO:0000313" key="8">
    <source>
        <dbReference type="Proteomes" id="UP000192140"/>
    </source>
</evidence>
<accession>A0A1S7U0B3</accession>
<keyword evidence="4" id="KW-0010">Activator</keyword>
<dbReference type="InterPro" id="IPR005119">
    <property type="entry name" value="LysR_subst-bd"/>
</dbReference>
<gene>
    <name evidence="7" type="ORF">AGR7A_Lc120870</name>
</gene>
<dbReference type="AlphaFoldDB" id="A0A1S7U0B3"/>
<dbReference type="PROSITE" id="PS50931">
    <property type="entry name" value="HTH_LYSR"/>
    <property type="match status" value="1"/>
</dbReference>
<dbReference type="InterPro" id="IPR036388">
    <property type="entry name" value="WH-like_DNA-bd_sf"/>
</dbReference>
<feature type="domain" description="HTH lysR-type" evidence="6">
    <location>
        <begin position="10"/>
        <end position="67"/>
    </location>
</feature>
<dbReference type="Proteomes" id="UP000192140">
    <property type="component" value="Unassembled WGS sequence"/>
</dbReference>
<keyword evidence="5" id="KW-0804">Transcription</keyword>
<evidence type="ECO:0000256" key="4">
    <source>
        <dbReference type="ARBA" id="ARBA00023159"/>
    </source>
</evidence>
<dbReference type="GO" id="GO:0043565">
    <property type="term" value="F:sequence-specific DNA binding"/>
    <property type="evidence" value="ECO:0007669"/>
    <property type="project" value="TreeGrafter"/>
</dbReference>
<keyword evidence="3" id="KW-0238">DNA-binding</keyword>
<dbReference type="SUPFAM" id="SSF46785">
    <property type="entry name" value="Winged helix' DNA-binding domain"/>
    <property type="match status" value="1"/>
</dbReference>
<evidence type="ECO:0000313" key="7">
    <source>
        <dbReference type="EMBL" id="CVI60272.1"/>
    </source>
</evidence>
<proteinExistence type="inferred from homology"/>
<reference evidence="7" key="1">
    <citation type="submission" date="2016-01" db="EMBL/GenBank/DDBJ databases">
        <authorList>
            <person name="Regsiter A."/>
            <person name="william w."/>
        </authorList>
    </citation>
    <scope>NUCLEOTIDE SEQUENCE</scope>
    <source>
        <strain evidence="7">NCPPB 1641</strain>
    </source>
</reference>
<dbReference type="Gene3D" id="1.10.10.10">
    <property type="entry name" value="Winged helix-like DNA-binding domain superfamily/Winged helix DNA-binding domain"/>
    <property type="match status" value="1"/>
</dbReference>
<name>A0A1S7U0B3_9HYPH</name>
<dbReference type="Pfam" id="PF00126">
    <property type="entry name" value="HTH_1"/>
    <property type="match status" value="1"/>
</dbReference>
<comment type="caution">
    <text evidence="7">The sequence shown here is derived from an EMBL/GenBank/DDBJ whole genome shotgun (WGS) entry which is preliminary data.</text>
</comment>
<dbReference type="PRINTS" id="PR00039">
    <property type="entry name" value="HTHLYSR"/>
</dbReference>
<dbReference type="InterPro" id="IPR000847">
    <property type="entry name" value="LysR_HTH_N"/>
</dbReference>
<evidence type="ECO:0000256" key="5">
    <source>
        <dbReference type="ARBA" id="ARBA00023163"/>
    </source>
</evidence>
<sequence>MEEMTPEVSMNARQLEIFRAIMRDGSVTAAANSLAVSQPGVSKVLHHLESQLGYKLFERIGGRLVPTMEAHLIYEDADRVFRELEVLKKLTRTIGERKLGLLRIGASLPVTYSVLPEALLAFRQAHPTVKIHLNALPKKEIAEQLLLGDIDFAVTLSTIQAPTVRSEILASVPVVAVMRHDDALAEMMTVTPRDLAGRPLISYGNHADEIGPQLNEVFERDGLIRDVSVQVTSSVGAVPLVRGGIGIALVDGLVRWNSFEGVTVRPFMPEVTMNVAVSTNTARPLSRFFKPFVGELRKLFRALPAQN</sequence>
<dbReference type="SUPFAM" id="SSF53850">
    <property type="entry name" value="Periplasmic binding protein-like II"/>
    <property type="match status" value="1"/>
</dbReference>
<dbReference type="Gene3D" id="3.40.190.10">
    <property type="entry name" value="Periplasmic binding protein-like II"/>
    <property type="match status" value="2"/>
</dbReference>
<dbReference type="InterPro" id="IPR036390">
    <property type="entry name" value="WH_DNA-bd_sf"/>
</dbReference>
<comment type="similarity">
    <text evidence="1">Belongs to the LysR transcriptional regulatory family.</text>
</comment>
<keyword evidence="8" id="KW-1185">Reference proteome</keyword>
<protein>
    <submittedName>
        <fullName evidence="7">LysR family transcriptional regulator</fullName>
    </submittedName>
</protein>
<evidence type="ECO:0000256" key="1">
    <source>
        <dbReference type="ARBA" id="ARBA00009437"/>
    </source>
</evidence>
<keyword evidence="2" id="KW-0805">Transcription regulation</keyword>
<dbReference type="EMBL" id="FCNP01000033">
    <property type="protein sequence ID" value="CVI60272.1"/>
    <property type="molecule type" value="Genomic_DNA"/>
</dbReference>
<evidence type="ECO:0000259" key="6">
    <source>
        <dbReference type="PROSITE" id="PS50931"/>
    </source>
</evidence>
<organism evidence="7 8">
    <name type="scientific">Agrobacterium deltaense NCPPB 1641</name>
    <dbReference type="NCBI Taxonomy" id="1183425"/>
    <lineage>
        <taxon>Bacteria</taxon>
        <taxon>Pseudomonadati</taxon>
        <taxon>Pseudomonadota</taxon>
        <taxon>Alphaproteobacteria</taxon>
        <taxon>Hyphomicrobiales</taxon>
        <taxon>Rhizobiaceae</taxon>
        <taxon>Rhizobium/Agrobacterium group</taxon>
        <taxon>Agrobacterium</taxon>
    </lineage>
</organism>
<dbReference type="PANTHER" id="PTHR30427">
    <property type="entry name" value="TRANSCRIPTIONAL ACTIVATOR PROTEIN LYSR"/>
    <property type="match status" value="1"/>
</dbReference>
<evidence type="ECO:0000256" key="3">
    <source>
        <dbReference type="ARBA" id="ARBA00023125"/>
    </source>
</evidence>
<dbReference type="GO" id="GO:0003700">
    <property type="term" value="F:DNA-binding transcription factor activity"/>
    <property type="evidence" value="ECO:0007669"/>
    <property type="project" value="InterPro"/>
</dbReference>